<keyword evidence="3 6" id="KW-1133">Transmembrane helix</keyword>
<dbReference type="AlphaFoldDB" id="A0A6A5SAY5"/>
<dbReference type="Proteomes" id="UP000800038">
    <property type="component" value="Unassembled WGS sequence"/>
</dbReference>
<evidence type="ECO:0000256" key="3">
    <source>
        <dbReference type="ARBA" id="ARBA00022989"/>
    </source>
</evidence>
<feature type="transmembrane region" description="Helical" evidence="6">
    <location>
        <begin position="119"/>
        <end position="141"/>
    </location>
</feature>
<dbReference type="Pfam" id="PF20684">
    <property type="entry name" value="Fung_rhodopsin"/>
    <property type="match status" value="1"/>
</dbReference>
<dbReference type="GO" id="GO:0016020">
    <property type="term" value="C:membrane"/>
    <property type="evidence" value="ECO:0007669"/>
    <property type="project" value="UniProtKB-SubCell"/>
</dbReference>
<name>A0A6A5SAY5_9PLEO</name>
<keyword evidence="2 6" id="KW-0812">Transmembrane</keyword>
<keyword evidence="9" id="KW-1185">Reference proteome</keyword>
<feature type="domain" description="Rhodopsin" evidence="7">
    <location>
        <begin position="58"/>
        <end position="297"/>
    </location>
</feature>
<evidence type="ECO:0000256" key="2">
    <source>
        <dbReference type="ARBA" id="ARBA00022692"/>
    </source>
</evidence>
<feature type="transmembrane region" description="Helical" evidence="6">
    <location>
        <begin position="236"/>
        <end position="258"/>
    </location>
</feature>
<comment type="subcellular location">
    <subcellularLocation>
        <location evidence="1">Membrane</location>
        <topology evidence="1">Multi-pass membrane protein</topology>
    </subcellularLocation>
</comment>
<sequence length="372" mass="41081">MDPAALAGMDLNKVPALPLPNPPPAHYAGLGTGPQLHTTTVVMFAILAPIAILAVALRFHWSLKNPGGKVSAADWCGLGALMLTLTQESIILTMGDYQRHQWDVSLATMMKPVFFKKTYVQYVIAWPAISLAKLSILLLYLQLFRVNTGLRWAVWSGIVLTCIAYLPNIGVSSYYCAAHPGEAWDYKIGIRCGNKDVLKWLIASAALSLTLDLYIMFLPIPQIMSLNLSLRRRLGLCLIFLAAAFACICALLTLIYRVHLANAADPMWPGAQLWVTNLTENFVAIIVGSVPGMNSWYKKIFKTSSVYSKFTSSFSSMSRSTVTKSQGTTSTKYESNDKRDIYPMTGYSEFDHESQRSLAGSHVEVTESGHWL</sequence>
<evidence type="ECO:0000256" key="4">
    <source>
        <dbReference type="ARBA" id="ARBA00023136"/>
    </source>
</evidence>
<keyword evidence="4 6" id="KW-0472">Membrane</keyword>
<evidence type="ECO:0000256" key="6">
    <source>
        <dbReference type="SAM" id="Phobius"/>
    </source>
</evidence>
<feature type="transmembrane region" description="Helical" evidence="6">
    <location>
        <begin position="197"/>
        <end position="215"/>
    </location>
</feature>
<reference evidence="8" key="1">
    <citation type="journal article" date="2020" name="Stud. Mycol.">
        <title>101 Dothideomycetes genomes: a test case for predicting lifestyles and emergence of pathogens.</title>
        <authorList>
            <person name="Haridas S."/>
            <person name="Albert R."/>
            <person name="Binder M."/>
            <person name="Bloem J."/>
            <person name="Labutti K."/>
            <person name="Salamov A."/>
            <person name="Andreopoulos B."/>
            <person name="Baker S."/>
            <person name="Barry K."/>
            <person name="Bills G."/>
            <person name="Bluhm B."/>
            <person name="Cannon C."/>
            <person name="Castanera R."/>
            <person name="Culley D."/>
            <person name="Daum C."/>
            <person name="Ezra D."/>
            <person name="Gonzalez J."/>
            <person name="Henrissat B."/>
            <person name="Kuo A."/>
            <person name="Liang C."/>
            <person name="Lipzen A."/>
            <person name="Lutzoni F."/>
            <person name="Magnuson J."/>
            <person name="Mondo S."/>
            <person name="Nolan M."/>
            <person name="Ohm R."/>
            <person name="Pangilinan J."/>
            <person name="Park H.-J."/>
            <person name="Ramirez L."/>
            <person name="Alfaro M."/>
            <person name="Sun H."/>
            <person name="Tritt A."/>
            <person name="Yoshinaga Y."/>
            <person name="Zwiers L.-H."/>
            <person name="Turgeon B."/>
            <person name="Goodwin S."/>
            <person name="Spatafora J."/>
            <person name="Crous P."/>
            <person name="Grigoriev I."/>
        </authorList>
    </citation>
    <scope>NUCLEOTIDE SEQUENCE</scope>
    <source>
        <strain evidence="8">CBS 161.51</strain>
    </source>
</reference>
<evidence type="ECO:0000256" key="1">
    <source>
        <dbReference type="ARBA" id="ARBA00004141"/>
    </source>
</evidence>
<feature type="transmembrane region" description="Helical" evidence="6">
    <location>
        <begin position="41"/>
        <end position="60"/>
    </location>
</feature>
<evidence type="ECO:0000313" key="8">
    <source>
        <dbReference type="EMBL" id="KAF1936820.1"/>
    </source>
</evidence>
<evidence type="ECO:0000259" key="7">
    <source>
        <dbReference type="Pfam" id="PF20684"/>
    </source>
</evidence>
<accession>A0A6A5SAY5</accession>
<dbReference type="OrthoDB" id="444631at2759"/>
<dbReference type="InterPro" id="IPR049326">
    <property type="entry name" value="Rhodopsin_dom_fungi"/>
</dbReference>
<feature type="transmembrane region" description="Helical" evidence="6">
    <location>
        <begin position="72"/>
        <end position="92"/>
    </location>
</feature>
<gene>
    <name evidence="8" type="ORF">EJ02DRAFT_438284</name>
</gene>
<comment type="similarity">
    <text evidence="5">Belongs to the SAT4 family.</text>
</comment>
<dbReference type="PANTHER" id="PTHR33048:SF158">
    <property type="entry name" value="MEMBRANE PROTEIN PTH11-LIKE, PUTATIVE-RELATED"/>
    <property type="match status" value="1"/>
</dbReference>
<dbReference type="EMBL" id="ML976168">
    <property type="protein sequence ID" value="KAF1936820.1"/>
    <property type="molecule type" value="Genomic_DNA"/>
</dbReference>
<evidence type="ECO:0000256" key="5">
    <source>
        <dbReference type="ARBA" id="ARBA00038359"/>
    </source>
</evidence>
<organism evidence="8 9">
    <name type="scientific">Clathrospora elynae</name>
    <dbReference type="NCBI Taxonomy" id="706981"/>
    <lineage>
        <taxon>Eukaryota</taxon>
        <taxon>Fungi</taxon>
        <taxon>Dikarya</taxon>
        <taxon>Ascomycota</taxon>
        <taxon>Pezizomycotina</taxon>
        <taxon>Dothideomycetes</taxon>
        <taxon>Pleosporomycetidae</taxon>
        <taxon>Pleosporales</taxon>
        <taxon>Diademaceae</taxon>
        <taxon>Clathrospora</taxon>
    </lineage>
</organism>
<proteinExistence type="inferred from homology"/>
<dbReference type="PANTHER" id="PTHR33048">
    <property type="entry name" value="PTH11-LIKE INTEGRAL MEMBRANE PROTEIN (AFU_ORTHOLOGUE AFUA_5G11245)"/>
    <property type="match status" value="1"/>
</dbReference>
<feature type="transmembrane region" description="Helical" evidence="6">
    <location>
        <begin position="153"/>
        <end position="177"/>
    </location>
</feature>
<feature type="transmembrane region" description="Helical" evidence="6">
    <location>
        <begin position="278"/>
        <end position="297"/>
    </location>
</feature>
<dbReference type="InterPro" id="IPR052337">
    <property type="entry name" value="SAT4-like"/>
</dbReference>
<evidence type="ECO:0000313" key="9">
    <source>
        <dbReference type="Proteomes" id="UP000800038"/>
    </source>
</evidence>
<protein>
    <recommendedName>
        <fullName evidence="7">Rhodopsin domain-containing protein</fullName>
    </recommendedName>
</protein>